<name>A0AAD7MCU9_MYCRO</name>
<evidence type="ECO:0000313" key="1">
    <source>
        <dbReference type="EMBL" id="KAJ7710826.1"/>
    </source>
</evidence>
<evidence type="ECO:0000313" key="2">
    <source>
        <dbReference type="Proteomes" id="UP001221757"/>
    </source>
</evidence>
<keyword evidence="2" id="KW-1185">Reference proteome</keyword>
<dbReference type="AlphaFoldDB" id="A0AAD7MCU9"/>
<evidence type="ECO:0008006" key="3">
    <source>
        <dbReference type="Google" id="ProtNLM"/>
    </source>
</evidence>
<accession>A0AAD7MCU9</accession>
<reference evidence="1" key="1">
    <citation type="submission" date="2023-03" db="EMBL/GenBank/DDBJ databases">
        <title>Massive genome expansion in bonnet fungi (Mycena s.s.) driven by repeated elements and novel gene families across ecological guilds.</title>
        <authorList>
            <consortium name="Lawrence Berkeley National Laboratory"/>
            <person name="Harder C.B."/>
            <person name="Miyauchi S."/>
            <person name="Viragh M."/>
            <person name="Kuo A."/>
            <person name="Thoen E."/>
            <person name="Andreopoulos B."/>
            <person name="Lu D."/>
            <person name="Skrede I."/>
            <person name="Drula E."/>
            <person name="Henrissat B."/>
            <person name="Morin E."/>
            <person name="Kohler A."/>
            <person name="Barry K."/>
            <person name="LaButti K."/>
            <person name="Morin E."/>
            <person name="Salamov A."/>
            <person name="Lipzen A."/>
            <person name="Mereny Z."/>
            <person name="Hegedus B."/>
            <person name="Baldrian P."/>
            <person name="Stursova M."/>
            <person name="Weitz H."/>
            <person name="Taylor A."/>
            <person name="Grigoriev I.V."/>
            <person name="Nagy L.G."/>
            <person name="Martin F."/>
            <person name="Kauserud H."/>
        </authorList>
    </citation>
    <scope>NUCLEOTIDE SEQUENCE</scope>
    <source>
        <strain evidence="1">CBHHK067</strain>
    </source>
</reference>
<dbReference type="Gene3D" id="3.80.10.10">
    <property type="entry name" value="Ribonuclease Inhibitor"/>
    <property type="match status" value="1"/>
</dbReference>
<dbReference type="SUPFAM" id="SSF52047">
    <property type="entry name" value="RNI-like"/>
    <property type="match status" value="1"/>
</dbReference>
<dbReference type="InterPro" id="IPR032675">
    <property type="entry name" value="LRR_dom_sf"/>
</dbReference>
<protein>
    <recommendedName>
        <fullName evidence="3">F-box domain-containing protein</fullName>
    </recommendedName>
</protein>
<proteinExistence type="predicted"/>
<sequence>MSVDACVAPLSSLIELESGLNPVPPFLRLPEDVKSLVLRFHAGVFKDDPALFVLNRRLATRVCASWRAASLNDVLLWSHVYLTALSHRGDIAYTIGRGRKADLSVHIYLDSIPAPDFFAWLDMILSSLLPRCVELTLSSPDQMLSLTLMRRLARLSALCVRVLLLDIAPSSLGRVLPLLFEGSIPSLHTFTMQSGFVFWPDAPYFRNLRDLRLFDLDYPTIQDVLDLLRSCPRLVHLQLHSLRCMNAPPSNGTPLVLLHLTHLRITKLLDTTIPLLPLVSFPALKTLYLEVDDDSDLQNVYASWKPLLEVVTSAILSIETGSVNFISGLLAQMPSIRRLDLRPCCPFMASAFCFIARFRPCIPHARVVILSGWLSPDNLQDIFLADNRRCGSDALHLLLPRKHTNQVLLMDCFAEAGTVRNHAVLYPIDYWADPVLAA</sequence>
<organism evidence="1 2">
    <name type="scientific">Mycena rosella</name>
    <name type="common">Pink bonnet</name>
    <name type="synonym">Agaricus rosellus</name>
    <dbReference type="NCBI Taxonomy" id="1033263"/>
    <lineage>
        <taxon>Eukaryota</taxon>
        <taxon>Fungi</taxon>
        <taxon>Dikarya</taxon>
        <taxon>Basidiomycota</taxon>
        <taxon>Agaricomycotina</taxon>
        <taxon>Agaricomycetes</taxon>
        <taxon>Agaricomycetidae</taxon>
        <taxon>Agaricales</taxon>
        <taxon>Marasmiineae</taxon>
        <taxon>Mycenaceae</taxon>
        <taxon>Mycena</taxon>
    </lineage>
</organism>
<dbReference type="Proteomes" id="UP001221757">
    <property type="component" value="Unassembled WGS sequence"/>
</dbReference>
<gene>
    <name evidence="1" type="ORF">B0H17DRAFT_1190509</name>
</gene>
<comment type="caution">
    <text evidence="1">The sequence shown here is derived from an EMBL/GenBank/DDBJ whole genome shotgun (WGS) entry which is preliminary data.</text>
</comment>
<dbReference type="EMBL" id="JARKIE010000001">
    <property type="protein sequence ID" value="KAJ7710826.1"/>
    <property type="molecule type" value="Genomic_DNA"/>
</dbReference>